<name>A0ABS7YFU2_9VIBR</name>
<dbReference type="InterPro" id="IPR027417">
    <property type="entry name" value="P-loop_NTPase"/>
</dbReference>
<accession>A0ABS7YFU2</accession>
<organism evidence="2 3">
    <name type="scientific">Vibrio tritonius</name>
    <dbReference type="NCBI Taxonomy" id="1435069"/>
    <lineage>
        <taxon>Bacteria</taxon>
        <taxon>Pseudomonadati</taxon>
        <taxon>Pseudomonadota</taxon>
        <taxon>Gammaproteobacteria</taxon>
        <taxon>Vibrionales</taxon>
        <taxon>Vibrionaceae</taxon>
        <taxon>Vibrio</taxon>
    </lineage>
</organism>
<evidence type="ECO:0000313" key="2">
    <source>
        <dbReference type="EMBL" id="MCA2014537.1"/>
    </source>
</evidence>
<reference evidence="3" key="1">
    <citation type="submission" date="2023-07" db="EMBL/GenBank/DDBJ databases">
        <title>Molecular identification of indigenous halophilic bacteria isolated from red sea cost, biodegradation of synthetic dyes and assessment of degraded metabolite toxicity.</title>
        <authorList>
            <person name="Chaieb K."/>
            <person name="Altayb H.N."/>
        </authorList>
    </citation>
    <scope>NUCLEOTIDE SEQUENCE [LARGE SCALE GENOMIC DNA]</scope>
    <source>
        <strain evidence="3">K20</strain>
    </source>
</reference>
<dbReference type="Pfam" id="PF13481">
    <property type="entry name" value="AAA_25"/>
    <property type="match status" value="1"/>
</dbReference>
<gene>
    <name evidence="2" type="ORF">LDJ79_00345</name>
</gene>
<dbReference type="EMBL" id="JAIWIU010000003">
    <property type="protein sequence ID" value="MCA2014537.1"/>
    <property type="molecule type" value="Genomic_DNA"/>
</dbReference>
<protein>
    <submittedName>
        <fullName evidence="2">AAA family ATPase</fullName>
    </submittedName>
</protein>
<dbReference type="RefSeq" id="WP_225249182.1">
    <property type="nucleotide sequence ID" value="NZ_JAIWIU010000003.1"/>
</dbReference>
<dbReference type="Proteomes" id="UP001199044">
    <property type="component" value="Unassembled WGS sequence"/>
</dbReference>
<comment type="caution">
    <text evidence="2">The sequence shown here is derived from an EMBL/GenBank/DDBJ whole genome shotgun (WGS) entry which is preliminary data.</text>
</comment>
<feature type="region of interest" description="Disordered" evidence="1">
    <location>
        <begin position="191"/>
        <end position="210"/>
    </location>
</feature>
<sequence>MSHIVPFRFKNAEKYRRTNTVDEIFCGLGRGEWGFILAGPYMGKTNLAVSLCIEASLGKNIIGLLPASPKQRKVLFVPYEEGMANIYERFYSVSSDLPVHDRETFESNFSLYSDFEPLLSKGTQYTSPNSSFSKLTEEAKGFDLIIIDTARSAMGDMDEVLDDPTFKMMIKKLASETSAAVLILHHLTKNQTRSRGDEVNPTGGSGLSSTQSESKYHLYLKMNKDRLTLIHTKATYAKERDKLKDSSPLKLQYTRSGMLVSDRLDLSTPSVPTKQAKDSNVSILLTPEQSHSRKRKDVNVEKLISTSDLEFNEELLNDIKANQPKKTEDIWDEMFSDSGGKAK</sequence>
<keyword evidence="3" id="KW-1185">Reference proteome</keyword>
<proteinExistence type="predicted"/>
<dbReference type="Gene3D" id="3.40.50.300">
    <property type="entry name" value="P-loop containing nucleotide triphosphate hydrolases"/>
    <property type="match status" value="1"/>
</dbReference>
<dbReference type="SUPFAM" id="SSF52540">
    <property type="entry name" value="P-loop containing nucleoside triphosphate hydrolases"/>
    <property type="match status" value="1"/>
</dbReference>
<evidence type="ECO:0000256" key="1">
    <source>
        <dbReference type="SAM" id="MobiDB-lite"/>
    </source>
</evidence>
<evidence type="ECO:0000313" key="3">
    <source>
        <dbReference type="Proteomes" id="UP001199044"/>
    </source>
</evidence>